<evidence type="ECO:0000313" key="3">
    <source>
        <dbReference type="Proteomes" id="UP000288216"/>
    </source>
</evidence>
<comment type="caution">
    <text evidence="2">The sequence shown here is derived from an EMBL/GenBank/DDBJ whole genome shotgun (WGS) entry which is preliminary data.</text>
</comment>
<keyword evidence="1" id="KW-0812">Transmembrane</keyword>
<dbReference type="OrthoDB" id="419441at2759"/>
<evidence type="ECO:0000313" key="2">
    <source>
        <dbReference type="EMBL" id="GCB60393.1"/>
    </source>
</evidence>
<protein>
    <submittedName>
        <fullName evidence="2">Uncharacterized protein</fullName>
    </submittedName>
</protein>
<keyword evidence="3" id="KW-1185">Reference proteome</keyword>
<keyword evidence="1" id="KW-1133">Transmembrane helix</keyword>
<feature type="transmembrane region" description="Helical" evidence="1">
    <location>
        <begin position="20"/>
        <end position="43"/>
    </location>
</feature>
<keyword evidence="1" id="KW-0472">Membrane</keyword>
<evidence type="ECO:0000256" key="1">
    <source>
        <dbReference type="SAM" id="Phobius"/>
    </source>
</evidence>
<dbReference type="Pfam" id="PF15113">
    <property type="entry name" value="TMEM117"/>
    <property type="match status" value="1"/>
</dbReference>
<feature type="transmembrane region" description="Helical" evidence="1">
    <location>
        <begin position="49"/>
        <end position="68"/>
    </location>
</feature>
<sequence>MFGRLLRLNMFRKDHGSWMVMLFSTILFLFIFSHIYNLCLLIGGNVSCWVYAYWAAQGLPALVFMQLYKQQLQQREISFGNKYSVEPRED</sequence>
<gene>
    <name evidence="2" type="ORF">scyTo_0006866</name>
</gene>
<dbReference type="EMBL" id="BFAA01002392">
    <property type="protein sequence ID" value="GCB60393.1"/>
    <property type="molecule type" value="Genomic_DNA"/>
</dbReference>
<dbReference type="Proteomes" id="UP000288216">
    <property type="component" value="Unassembled WGS sequence"/>
</dbReference>
<dbReference type="STRING" id="75743.A0A401NHP9"/>
<reference evidence="2 3" key="1">
    <citation type="journal article" date="2018" name="Nat. Ecol. Evol.">
        <title>Shark genomes provide insights into elasmobranch evolution and the origin of vertebrates.</title>
        <authorList>
            <person name="Hara Y"/>
            <person name="Yamaguchi K"/>
            <person name="Onimaru K"/>
            <person name="Kadota M"/>
            <person name="Koyanagi M"/>
            <person name="Keeley SD"/>
            <person name="Tatsumi K"/>
            <person name="Tanaka K"/>
            <person name="Motone F"/>
            <person name="Kageyama Y"/>
            <person name="Nozu R"/>
            <person name="Adachi N"/>
            <person name="Nishimura O"/>
            <person name="Nakagawa R"/>
            <person name="Tanegashima C"/>
            <person name="Kiyatake I"/>
            <person name="Matsumoto R"/>
            <person name="Murakumo K"/>
            <person name="Nishida K"/>
            <person name="Terakita A"/>
            <person name="Kuratani S"/>
            <person name="Sato K"/>
            <person name="Hyodo S Kuraku.S."/>
        </authorList>
    </citation>
    <scope>NUCLEOTIDE SEQUENCE [LARGE SCALE GENOMIC DNA]</scope>
</reference>
<organism evidence="2 3">
    <name type="scientific">Scyliorhinus torazame</name>
    <name type="common">Cloudy catshark</name>
    <name type="synonym">Catulus torazame</name>
    <dbReference type="NCBI Taxonomy" id="75743"/>
    <lineage>
        <taxon>Eukaryota</taxon>
        <taxon>Metazoa</taxon>
        <taxon>Chordata</taxon>
        <taxon>Craniata</taxon>
        <taxon>Vertebrata</taxon>
        <taxon>Chondrichthyes</taxon>
        <taxon>Elasmobranchii</taxon>
        <taxon>Galeomorphii</taxon>
        <taxon>Galeoidea</taxon>
        <taxon>Carcharhiniformes</taxon>
        <taxon>Scyliorhinidae</taxon>
        <taxon>Scyliorhinus</taxon>
    </lineage>
</organism>
<dbReference type="PANTHER" id="PTHR31226">
    <property type="entry name" value="TRANSMEMBRANE PROTEIN 117"/>
    <property type="match status" value="1"/>
</dbReference>
<accession>A0A401NHP9</accession>
<dbReference type="AlphaFoldDB" id="A0A401NHP9"/>
<dbReference type="PANTHER" id="PTHR31226:SF1">
    <property type="entry name" value="TRANSMEMBRANE PROTEIN 117"/>
    <property type="match status" value="1"/>
</dbReference>
<name>A0A401NHP9_SCYTO</name>
<dbReference type="GO" id="GO:0070059">
    <property type="term" value="P:intrinsic apoptotic signaling pathway in response to endoplasmic reticulum stress"/>
    <property type="evidence" value="ECO:0007669"/>
    <property type="project" value="TreeGrafter"/>
</dbReference>
<proteinExistence type="predicted"/>
<dbReference type="InterPro" id="IPR029370">
    <property type="entry name" value="TMEM117"/>
</dbReference>